<gene>
    <name evidence="1" type="primary">disA</name>
    <name evidence="1" type="ORF">CM83_2431</name>
</gene>
<feature type="non-terminal residue" evidence="1">
    <location>
        <position position="108"/>
    </location>
</feature>
<dbReference type="EMBL" id="GBHO01019564">
    <property type="protein sequence ID" value="JAG24040.1"/>
    <property type="molecule type" value="Transcribed_RNA"/>
</dbReference>
<dbReference type="Pfam" id="PF03564">
    <property type="entry name" value="DUF1759"/>
    <property type="match status" value="1"/>
</dbReference>
<reference evidence="1" key="1">
    <citation type="journal article" date="2014" name="PLoS ONE">
        <title>Transcriptome-Based Identification of ABC Transporters in the Western Tarnished Plant Bug Lygus hesperus.</title>
        <authorList>
            <person name="Hull J.J."/>
            <person name="Chaney K."/>
            <person name="Geib S.M."/>
            <person name="Fabrick J.A."/>
            <person name="Brent C.S."/>
            <person name="Walsh D."/>
            <person name="Lavine L.C."/>
        </authorList>
    </citation>
    <scope>NUCLEOTIDE SEQUENCE</scope>
</reference>
<dbReference type="AlphaFoldDB" id="A0A0A9Y3C1"/>
<organism evidence="1">
    <name type="scientific">Lygus hesperus</name>
    <name type="common">Western plant bug</name>
    <dbReference type="NCBI Taxonomy" id="30085"/>
    <lineage>
        <taxon>Eukaryota</taxon>
        <taxon>Metazoa</taxon>
        <taxon>Ecdysozoa</taxon>
        <taxon>Arthropoda</taxon>
        <taxon>Hexapoda</taxon>
        <taxon>Insecta</taxon>
        <taxon>Pterygota</taxon>
        <taxon>Neoptera</taxon>
        <taxon>Paraneoptera</taxon>
        <taxon>Hemiptera</taxon>
        <taxon>Heteroptera</taxon>
        <taxon>Panheteroptera</taxon>
        <taxon>Cimicomorpha</taxon>
        <taxon>Miridae</taxon>
        <taxon>Mirini</taxon>
        <taxon>Lygus</taxon>
    </lineage>
</organism>
<evidence type="ECO:0000313" key="1">
    <source>
        <dbReference type="EMBL" id="JAG24040.1"/>
    </source>
</evidence>
<accession>A0A0A9Y3C1</accession>
<name>A0A0A9Y3C1_LYGHE</name>
<dbReference type="InterPro" id="IPR005312">
    <property type="entry name" value="DUF1759"/>
</dbReference>
<reference evidence="1" key="2">
    <citation type="submission" date="2014-07" db="EMBL/GenBank/DDBJ databases">
        <authorList>
            <person name="Hull J."/>
        </authorList>
    </citation>
    <scope>NUCLEOTIDE SEQUENCE</scope>
</reference>
<sequence length="108" mass="12317">NYLVAFETLTKRFQNVRLLGAHSLSKILSFKPMTTNSHAALIKFIEVFDTNINALKALEIPDLFDFFVLQIGVRALPEAMRVEFENKNSSNATPKFADLIKFVQDQVR</sequence>
<protein>
    <submittedName>
        <fullName evidence="1">DNA integrity scanning protein DisA</fullName>
    </submittedName>
</protein>
<proteinExistence type="predicted"/>
<feature type="non-terminal residue" evidence="1">
    <location>
        <position position="1"/>
    </location>
</feature>